<keyword evidence="1 2" id="KW-0784">Thiamine biosynthesis</keyword>
<protein>
    <recommendedName>
        <fullName evidence="2">Thiamine-monophosphate kinase</fullName>
        <shortName evidence="2">TMP kinase</shortName>
        <shortName evidence="2">Thiamine-phosphate kinase</shortName>
        <ecNumber evidence="2">2.7.4.16</ecNumber>
    </recommendedName>
</protein>
<keyword evidence="2" id="KW-0067">ATP-binding</keyword>
<feature type="binding site" evidence="2">
    <location>
        <position position="210"/>
    </location>
    <ligand>
        <name>ATP</name>
        <dbReference type="ChEBI" id="CHEBI:30616"/>
    </ligand>
</feature>
<dbReference type="EMBL" id="OZ026884">
    <property type="protein sequence ID" value="CAL1241456.1"/>
    <property type="molecule type" value="Genomic_DNA"/>
</dbReference>
<feature type="binding site" evidence="2">
    <location>
        <position position="45"/>
    </location>
    <ligand>
        <name>Mg(2+)</name>
        <dbReference type="ChEBI" id="CHEBI:18420"/>
        <label>4</label>
    </ligand>
</feature>
<dbReference type="Pfam" id="PF00586">
    <property type="entry name" value="AIRS"/>
    <property type="match status" value="1"/>
</dbReference>
<evidence type="ECO:0000313" key="5">
    <source>
        <dbReference type="EMBL" id="CAL1241456.1"/>
    </source>
</evidence>
<feature type="binding site" evidence="2">
    <location>
        <position position="122"/>
    </location>
    <ligand>
        <name>Mg(2+)</name>
        <dbReference type="ChEBI" id="CHEBI:18420"/>
        <label>1</label>
    </ligand>
</feature>
<feature type="binding site" evidence="2">
    <location>
        <position position="47"/>
    </location>
    <ligand>
        <name>Mg(2+)</name>
        <dbReference type="ChEBI" id="CHEBI:18420"/>
        <label>1</label>
    </ligand>
</feature>
<evidence type="ECO:0000256" key="1">
    <source>
        <dbReference type="ARBA" id="ARBA00022977"/>
    </source>
</evidence>
<dbReference type="Gene3D" id="3.90.650.10">
    <property type="entry name" value="PurM-like C-terminal domain"/>
    <property type="match status" value="1"/>
</dbReference>
<comment type="caution">
    <text evidence="2">Lacks conserved residue(s) required for the propagation of feature annotation.</text>
</comment>
<keyword evidence="2 5" id="KW-0808">Transferase</keyword>
<keyword evidence="6" id="KW-1185">Reference proteome</keyword>
<dbReference type="CDD" id="cd02194">
    <property type="entry name" value="ThiL"/>
    <property type="match status" value="1"/>
</dbReference>
<dbReference type="Pfam" id="PF02769">
    <property type="entry name" value="AIRS_C"/>
    <property type="match status" value="1"/>
</dbReference>
<dbReference type="Gene3D" id="3.30.1330.10">
    <property type="entry name" value="PurM-like, N-terminal domain"/>
    <property type="match status" value="1"/>
</dbReference>
<comment type="miscellaneous">
    <text evidence="2">Reaction mechanism of ThiL seems to utilize a direct, inline transfer of the gamma-phosphate of ATP to TMP rather than a phosphorylated enzyme intermediate.</text>
</comment>
<comment type="catalytic activity">
    <reaction evidence="2">
        <text>thiamine phosphate + ATP = thiamine diphosphate + ADP</text>
        <dbReference type="Rhea" id="RHEA:15913"/>
        <dbReference type="ChEBI" id="CHEBI:30616"/>
        <dbReference type="ChEBI" id="CHEBI:37575"/>
        <dbReference type="ChEBI" id="CHEBI:58937"/>
        <dbReference type="ChEBI" id="CHEBI:456216"/>
        <dbReference type="EC" id="2.7.4.16"/>
    </reaction>
</comment>
<feature type="binding site" evidence="2">
    <location>
        <position position="75"/>
    </location>
    <ligand>
        <name>Mg(2+)</name>
        <dbReference type="ChEBI" id="CHEBI:18420"/>
        <label>2</label>
    </ligand>
</feature>
<feature type="domain" description="PurM-like C-terminal" evidence="4">
    <location>
        <begin position="150"/>
        <end position="273"/>
    </location>
</feature>
<dbReference type="PANTHER" id="PTHR30270">
    <property type="entry name" value="THIAMINE-MONOPHOSPHATE KINASE"/>
    <property type="match status" value="1"/>
</dbReference>
<keyword evidence="2" id="KW-0547">Nucleotide-binding</keyword>
<keyword evidence="2 5" id="KW-0418">Kinase</keyword>
<dbReference type="NCBIfam" id="TIGR01379">
    <property type="entry name" value="thiL"/>
    <property type="match status" value="1"/>
</dbReference>
<gene>
    <name evidence="2 5" type="primary">thiL</name>
    <name evidence="5" type="ORF">MECH1_V1_2680</name>
</gene>
<feature type="binding site" evidence="2">
    <location>
        <position position="208"/>
    </location>
    <ligand>
        <name>Mg(2+)</name>
        <dbReference type="ChEBI" id="CHEBI:18420"/>
        <label>3</label>
    </ligand>
</feature>
<evidence type="ECO:0000256" key="2">
    <source>
        <dbReference type="HAMAP-Rule" id="MF_02128"/>
    </source>
</evidence>
<keyword evidence="2" id="KW-0460">Magnesium</keyword>
<name>A0ABM9NLE2_9GAMM</name>
<dbReference type="EC" id="2.7.4.16" evidence="2"/>
<feature type="binding site" evidence="2">
    <location>
        <position position="75"/>
    </location>
    <ligand>
        <name>Mg(2+)</name>
        <dbReference type="ChEBI" id="CHEBI:18420"/>
        <label>4</label>
    </ligand>
</feature>
<feature type="binding site" evidence="2">
    <location>
        <position position="54"/>
    </location>
    <ligand>
        <name>substrate</name>
    </ligand>
</feature>
<dbReference type="SUPFAM" id="SSF55326">
    <property type="entry name" value="PurM N-terminal domain-like"/>
    <property type="match status" value="1"/>
</dbReference>
<dbReference type="SUPFAM" id="SSF56042">
    <property type="entry name" value="PurM C-terminal domain-like"/>
    <property type="match status" value="1"/>
</dbReference>
<dbReference type="PANTHER" id="PTHR30270:SF0">
    <property type="entry name" value="THIAMINE-MONOPHOSPHATE KINASE"/>
    <property type="match status" value="1"/>
</dbReference>
<feature type="binding site" evidence="2">
    <location>
        <position position="258"/>
    </location>
    <ligand>
        <name>substrate</name>
    </ligand>
</feature>
<comment type="pathway">
    <text evidence="2">Cofactor biosynthesis; thiamine diphosphate biosynthesis; thiamine diphosphate from thiamine phosphate: step 1/1.</text>
</comment>
<proteinExistence type="inferred from homology"/>
<keyword evidence="2" id="KW-0479">Metal-binding</keyword>
<dbReference type="RefSeq" id="WP_348757974.1">
    <property type="nucleotide sequence ID" value="NZ_OZ026884.1"/>
</dbReference>
<feature type="binding site" evidence="2">
    <location>
        <begin position="121"/>
        <end position="122"/>
    </location>
    <ligand>
        <name>ATP</name>
        <dbReference type="ChEBI" id="CHEBI:30616"/>
    </ligand>
</feature>
<dbReference type="InterPro" id="IPR016188">
    <property type="entry name" value="PurM-like_N"/>
</dbReference>
<feature type="binding site" evidence="2">
    <location>
        <position position="146"/>
    </location>
    <ligand>
        <name>ATP</name>
        <dbReference type="ChEBI" id="CHEBI:30616"/>
    </ligand>
</feature>
<evidence type="ECO:0000259" key="4">
    <source>
        <dbReference type="Pfam" id="PF02769"/>
    </source>
</evidence>
<dbReference type="InterPro" id="IPR010918">
    <property type="entry name" value="PurM-like_C_dom"/>
</dbReference>
<comment type="similarity">
    <text evidence="2">Belongs to the thiamine-monophosphate kinase family.</text>
</comment>
<evidence type="ECO:0000313" key="6">
    <source>
        <dbReference type="Proteomes" id="UP001497493"/>
    </source>
</evidence>
<feature type="binding site" evidence="2">
    <location>
        <position position="75"/>
    </location>
    <ligand>
        <name>Mg(2+)</name>
        <dbReference type="ChEBI" id="CHEBI:18420"/>
        <label>3</label>
    </ligand>
</feature>
<feature type="binding site" evidence="2">
    <location>
        <position position="30"/>
    </location>
    <ligand>
        <name>Mg(2+)</name>
        <dbReference type="ChEBI" id="CHEBI:18420"/>
        <label>3</label>
    </ligand>
</feature>
<dbReference type="InterPro" id="IPR036921">
    <property type="entry name" value="PurM-like_N_sf"/>
</dbReference>
<feature type="binding site" evidence="2">
    <location>
        <position position="211"/>
    </location>
    <ligand>
        <name>Mg(2+)</name>
        <dbReference type="ChEBI" id="CHEBI:18420"/>
        <label>5</label>
    </ligand>
</feature>
<dbReference type="InterPro" id="IPR036676">
    <property type="entry name" value="PurM-like_C_sf"/>
</dbReference>
<dbReference type="GO" id="GO:0009030">
    <property type="term" value="F:thiamine-phosphate kinase activity"/>
    <property type="evidence" value="ECO:0007669"/>
    <property type="project" value="UniProtKB-EC"/>
</dbReference>
<dbReference type="PIRSF" id="PIRSF005303">
    <property type="entry name" value="Thiam_monoph_kin"/>
    <property type="match status" value="1"/>
</dbReference>
<feature type="binding site" evidence="2">
    <location>
        <position position="30"/>
    </location>
    <ligand>
        <name>Mg(2+)</name>
        <dbReference type="ChEBI" id="CHEBI:18420"/>
        <label>4</label>
    </ligand>
</feature>
<evidence type="ECO:0000259" key="3">
    <source>
        <dbReference type="Pfam" id="PF00586"/>
    </source>
</evidence>
<feature type="binding site" evidence="2">
    <location>
        <position position="305"/>
    </location>
    <ligand>
        <name>substrate</name>
    </ligand>
</feature>
<feature type="binding site" evidence="2">
    <location>
        <position position="47"/>
    </location>
    <ligand>
        <name>Mg(2+)</name>
        <dbReference type="ChEBI" id="CHEBI:18420"/>
        <label>2</label>
    </ligand>
</feature>
<feature type="domain" description="PurM-like N-terminal" evidence="3">
    <location>
        <begin position="28"/>
        <end position="138"/>
    </location>
</feature>
<dbReference type="Proteomes" id="UP001497493">
    <property type="component" value="Chromosome"/>
</dbReference>
<accession>A0ABM9NLE2</accession>
<dbReference type="HAMAP" id="MF_02128">
    <property type="entry name" value="TMP_kinase"/>
    <property type="match status" value="1"/>
</dbReference>
<comment type="function">
    <text evidence="2">Catalyzes the ATP-dependent phosphorylation of thiamine-monophosphate (TMP) to form thiamine-pyrophosphate (TPP), the active form of vitamin B1.</text>
</comment>
<organism evidence="5 6">
    <name type="scientific">Candidatus Methylocalor cossyra</name>
    <dbReference type="NCBI Taxonomy" id="3108543"/>
    <lineage>
        <taxon>Bacteria</taxon>
        <taxon>Pseudomonadati</taxon>
        <taxon>Pseudomonadota</taxon>
        <taxon>Gammaproteobacteria</taxon>
        <taxon>Methylococcales</taxon>
        <taxon>Methylococcaceae</taxon>
        <taxon>Candidatus Methylocalor</taxon>
    </lineage>
</organism>
<sequence length="309" mass="32982">MALGEFELIRRFFTAQAVRHRETVLGIGDDGAVLCPPPDHELVVTVDTLVSGVHFLPTVDPERLGHKALAVNLSDLAAMGAEPRWASLALTLPEADPAWLAAFARGFFRLAERHGVELIGGDTTQGPLAITVQALGWVPRGAALRRSGARPGDRIYLSGPMGCAGLGLKIRLGQVAFDDAEAVLRLEQPEPRVELGVSLRGIASACIDVSDGLAADLGHLLEASAVGAVLEFEQLPLTEGVRRYLAGGDWRLPLVAGDDYELCFTAPAERVLAASGCVPVGHIVAERGLWLRKDGRDIELLPQGYEHFA</sequence>
<reference evidence="5 6" key="1">
    <citation type="submission" date="2024-04" db="EMBL/GenBank/DDBJ databases">
        <authorList>
            <person name="Cremers G."/>
        </authorList>
    </citation>
    <scope>NUCLEOTIDE SEQUENCE [LARGE SCALE GENOMIC DNA]</scope>
    <source>
        <strain evidence="5">MeCH1-AG</strain>
    </source>
</reference>
<dbReference type="InterPro" id="IPR006283">
    <property type="entry name" value="ThiL-like"/>
</dbReference>